<dbReference type="EMBL" id="WCRY01000020">
    <property type="protein sequence ID" value="KAB4478846.1"/>
    <property type="molecule type" value="Genomic_DNA"/>
</dbReference>
<dbReference type="EMBL" id="QSJP01000012">
    <property type="protein sequence ID" value="RHD87112.1"/>
    <property type="molecule type" value="Genomic_DNA"/>
</dbReference>
<dbReference type="AlphaFoldDB" id="A0A0P0FK06"/>
<accession>A0A0P0FK06</accession>
<evidence type="ECO:0000313" key="3">
    <source>
        <dbReference type="EMBL" id="MDC2238856.1"/>
    </source>
</evidence>
<evidence type="ECO:0000313" key="6">
    <source>
        <dbReference type="Proteomes" id="UP000436858"/>
    </source>
</evidence>
<gene>
    <name evidence="4" type="ORF">DW780_14155</name>
    <name evidence="2" type="ORF">GAN91_18725</name>
    <name evidence="1" type="ORF">GAO51_25465</name>
    <name evidence="3" type="ORF">PO127_24230</name>
</gene>
<proteinExistence type="predicted"/>
<name>A0A0P0FK06_BACT4</name>
<dbReference type="Proteomes" id="UP001217776">
    <property type="component" value="Unassembled WGS sequence"/>
</dbReference>
<dbReference type="Proteomes" id="UP000436858">
    <property type="component" value="Unassembled WGS sequence"/>
</dbReference>
<reference evidence="3" key="3">
    <citation type="submission" date="2022-10" db="EMBL/GenBank/DDBJ databases">
        <title>Human gut microbiome strain richness.</title>
        <authorList>
            <person name="Chen-Liaw A."/>
        </authorList>
    </citation>
    <scope>NUCLEOTIDE SEQUENCE</scope>
    <source>
        <strain evidence="3">1001283st1_A3_1001283B150304_161114</strain>
    </source>
</reference>
<evidence type="ECO:0000313" key="1">
    <source>
        <dbReference type="EMBL" id="KAB4305637.1"/>
    </source>
</evidence>
<dbReference type="EMBL" id="JAQNVG010000064">
    <property type="protein sequence ID" value="MDC2238856.1"/>
    <property type="molecule type" value="Genomic_DNA"/>
</dbReference>
<dbReference type="RefSeq" id="WP_005681487.1">
    <property type="nucleotide sequence ID" value="NZ_BAABXH010000001.1"/>
</dbReference>
<comment type="caution">
    <text evidence="4">The sequence shown here is derived from an EMBL/GenBank/DDBJ whole genome shotgun (WGS) entry which is preliminary data.</text>
</comment>
<dbReference type="DNASU" id="1076377"/>
<dbReference type="KEGG" id="btho:Btheta7330_04315"/>
<dbReference type="GeneID" id="75115190"/>
<evidence type="ECO:0008006" key="8">
    <source>
        <dbReference type="Google" id="ProtNLM"/>
    </source>
</evidence>
<reference evidence="4 5" key="1">
    <citation type="submission" date="2018-08" db="EMBL/GenBank/DDBJ databases">
        <title>A genome reference for cultivated species of the human gut microbiota.</title>
        <authorList>
            <person name="Zou Y."/>
            <person name="Xue W."/>
            <person name="Luo G."/>
        </authorList>
    </citation>
    <scope>NUCLEOTIDE SEQUENCE [LARGE SCALE GENOMIC DNA]</scope>
    <source>
        <strain evidence="4 5">AM30-26</strain>
    </source>
</reference>
<organism evidence="4 5">
    <name type="scientific">Bacteroides thetaiotaomicron</name>
    <dbReference type="NCBI Taxonomy" id="818"/>
    <lineage>
        <taxon>Bacteria</taxon>
        <taxon>Pseudomonadati</taxon>
        <taxon>Bacteroidota</taxon>
        <taxon>Bacteroidia</taxon>
        <taxon>Bacteroidales</taxon>
        <taxon>Bacteroidaceae</taxon>
        <taxon>Bacteroides</taxon>
    </lineage>
</organism>
<dbReference type="Proteomes" id="UP000440614">
    <property type="component" value="Unassembled WGS sequence"/>
</dbReference>
<accession>C6ISZ0</accession>
<evidence type="ECO:0000313" key="5">
    <source>
        <dbReference type="Proteomes" id="UP000284785"/>
    </source>
</evidence>
<dbReference type="Proteomes" id="UP000284785">
    <property type="component" value="Unassembled WGS sequence"/>
</dbReference>
<evidence type="ECO:0000313" key="2">
    <source>
        <dbReference type="EMBL" id="KAB4478846.1"/>
    </source>
</evidence>
<dbReference type="PROSITE" id="PS51257">
    <property type="entry name" value="PROKAR_LIPOPROTEIN"/>
    <property type="match status" value="1"/>
</dbReference>
<evidence type="ECO:0000313" key="7">
    <source>
        <dbReference type="Proteomes" id="UP000440614"/>
    </source>
</evidence>
<evidence type="ECO:0000313" key="4">
    <source>
        <dbReference type="EMBL" id="RHD87112.1"/>
    </source>
</evidence>
<protein>
    <recommendedName>
        <fullName evidence="8">BACON domain-containing protein</fullName>
    </recommendedName>
</protein>
<dbReference type="EMBL" id="WCSY01000035">
    <property type="protein sequence ID" value="KAB4305637.1"/>
    <property type="molecule type" value="Genomic_DNA"/>
</dbReference>
<reference evidence="6 7" key="2">
    <citation type="journal article" date="2019" name="Nat. Med.">
        <title>A library of human gut bacterial isolates paired with longitudinal multiomics data enables mechanistic microbiome research.</title>
        <authorList>
            <person name="Poyet M."/>
            <person name="Groussin M."/>
            <person name="Gibbons S.M."/>
            <person name="Avila-Pacheco J."/>
            <person name="Jiang X."/>
            <person name="Kearney S.M."/>
            <person name="Perrotta A.R."/>
            <person name="Berdy B."/>
            <person name="Zhao S."/>
            <person name="Lieberman T.D."/>
            <person name="Swanson P.K."/>
            <person name="Smith M."/>
            <person name="Roesemann S."/>
            <person name="Alexander J.E."/>
            <person name="Rich S.A."/>
            <person name="Livny J."/>
            <person name="Vlamakis H."/>
            <person name="Clish C."/>
            <person name="Bullock K."/>
            <person name="Deik A."/>
            <person name="Scott J."/>
            <person name="Pierce K.A."/>
            <person name="Xavier R.J."/>
            <person name="Alm E.J."/>
        </authorList>
    </citation>
    <scope>NUCLEOTIDE SEQUENCE [LARGE SCALE GENOMIC DNA]</scope>
    <source>
        <strain evidence="2 6">BIOML-A162</strain>
        <strain evidence="1 7">BIOML-A188</strain>
    </source>
</reference>
<sequence length="131" mass="15079">MRQTYYFLSFVLLLFVFISCSNDVVGKGTDTIGLETKEVFFKSSKDSIELRTRKGDDWWLTEISTKDTIYRTHSLNVQVIEGGGLYVEKTGRKSIFIRIDSNLTGLERRFTTVIQAGNYYNTITIIQKAKE</sequence>